<feature type="transmembrane region" description="Helical" evidence="6">
    <location>
        <begin position="165"/>
        <end position="187"/>
    </location>
</feature>
<dbReference type="InterPro" id="IPR050833">
    <property type="entry name" value="Poly_Biosynth_Transport"/>
</dbReference>
<feature type="transmembrane region" description="Helical" evidence="6">
    <location>
        <begin position="7"/>
        <end position="28"/>
    </location>
</feature>
<evidence type="ECO:0000313" key="7">
    <source>
        <dbReference type="EMBL" id="MCC2255312.1"/>
    </source>
</evidence>
<name>A0ABS8FZ29_9FIRM</name>
<keyword evidence="4 6" id="KW-1133">Transmembrane helix</keyword>
<dbReference type="PANTHER" id="PTHR30250">
    <property type="entry name" value="PST FAMILY PREDICTED COLANIC ACID TRANSPORTER"/>
    <property type="match status" value="1"/>
</dbReference>
<gene>
    <name evidence="7" type="ORF">LKD70_12945</name>
</gene>
<keyword evidence="5 6" id="KW-0472">Membrane</keyword>
<feature type="transmembrane region" description="Helical" evidence="6">
    <location>
        <begin position="353"/>
        <end position="372"/>
    </location>
</feature>
<feature type="transmembrane region" description="Helical" evidence="6">
    <location>
        <begin position="111"/>
        <end position="132"/>
    </location>
</feature>
<evidence type="ECO:0000256" key="4">
    <source>
        <dbReference type="ARBA" id="ARBA00022989"/>
    </source>
</evidence>
<dbReference type="Pfam" id="PF01943">
    <property type="entry name" value="Polysacc_synt"/>
    <property type="match status" value="1"/>
</dbReference>
<dbReference type="RefSeq" id="WP_227708387.1">
    <property type="nucleotide sequence ID" value="NZ_JAJEQX010000025.1"/>
</dbReference>
<dbReference type="Proteomes" id="UP001198151">
    <property type="component" value="Unassembled WGS sequence"/>
</dbReference>
<organism evidence="7 8">
    <name type="scientific">Ruminococcus turbiniformis</name>
    <dbReference type="NCBI Taxonomy" id="2881258"/>
    <lineage>
        <taxon>Bacteria</taxon>
        <taxon>Bacillati</taxon>
        <taxon>Bacillota</taxon>
        <taxon>Clostridia</taxon>
        <taxon>Eubacteriales</taxon>
        <taxon>Oscillospiraceae</taxon>
        <taxon>Ruminococcus</taxon>
    </lineage>
</organism>
<keyword evidence="2" id="KW-1003">Cell membrane</keyword>
<evidence type="ECO:0000256" key="2">
    <source>
        <dbReference type="ARBA" id="ARBA00022475"/>
    </source>
</evidence>
<dbReference type="InterPro" id="IPR002797">
    <property type="entry name" value="Polysacc_synth"/>
</dbReference>
<feature type="transmembrane region" description="Helical" evidence="6">
    <location>
        <begin position="79"/>
        <end position="99"/>
    </location>
</feature>
<feature type="transmembrane region" description="Helical" evidence="6">
    <location>
        <begin position="208"/>
        <end position="224"/>
    </location>
</feature>
<feature type="transmembrane region" description="Helical" evidence="6">
    <location>
        <begin position="244"/>
        <end position="263"/>
    </location>
</feature>
<dbReference type="EMBL" id="JAJEQX010000025">
    <property type="protein sequence ID" value="MCC2255312.1"/>
    <property type="molecule type" value="Genomic_DNA"/>
</dbReference>
<evidence type="ECO:0000256" key="3">
    <source>
        <dbReference type="ARBA" id="ARBA00022692"/>
    </source>
</evidence>
<feature type="transmembrane region" description="Helical" evidence="6">
    <location>
        <begin position="284"/>
        <end position="304"/>
    </location>
</feature>
<dbReference type="PANTHER" id="PTHR30250:SF11">
    <property type="entry name" value="O-ANTIGEN TRANSPORTER-RELATED"/>
    <property type="match status" value="1"/>
</dbReference>
<evidence type="ECO:0000256" key="1">
    <source>
        <dbReference type="ARBA" id="ARBA00004651"/>
    </source>
</evidence>
<protein>
    <submittedName>
        <fullName evidence="7">Flippase</fullName>
    </submittedName>
</protein>
<feature type="transmembrane region" description="Helical" evidence="6">
    <location>
        <begin position="139"/>
        <end position="159"/>
    </location>
</feature>
<feature type="transmembrane region" description="Helical" evidence="6">
    <location>
        <begin position="436"/>
        <end position="461"/>
    </location>
</feature>
<sequence>MNILKNFVYNVGYQVLIIIVPLILAPYISRVVGPEGVGTYSYTYSIVSLFGLFANLGISKYGNREISKCGNDREKRSRVFSELISIKISCSIVVLAVYLCYVNVFGGEYSMALLLQVFNLLSFMFDISWFFWGMQEFRVTTTVCAIFNILSVFFVFGFVRTEADTGIYIFIQAFRVFLIQACTWLFLPKYIDVRISWRYITKRHWKSLLLLFFPVFAKYLYSMMDRIMIGNIVGITEVGYYENVQSITLTAVTVLTAIGDVVMPRMTLLYEQNNRKGVDRLFQAVFHLVSFIAVGMTFGFIGVADDFIPLYYGSKFATCVLLLQMIAPVVILSGYSDLIRNVYLLPRYMDREYVMALMSGAAVNFVINFMLIGRLGSAGAIIGTVASECVVMVIQLWFVRSELQVKYFFKHMVIYCLLGSLILVPCSLLDCLKMNPLLNIVVDILAGGGVYAAGAFVYLYFGERKVLDSIKDIRTRKN</sequence>
<feature type="transmembrane region" description="Helical" evidence="6">
    <location>
        <begin position="411"/>
        <end position="430"/>
    </location>
</feature>
<reference evidence="7 8" key="1">
    <citation type="submission" date="2021-10" db="EMBL/GenBank/DDBJ databases">
        <title>Anaerobic single-cell dispensing facilitates the cultivation of human gut bacteria.</title>
        <authorList>
            <person name="Afrizal A."/>
        </authorList>
    </citation>
    <scope>NUCLEOTIDE SEQUENCE [LARGE SCALE GENOMIC DNA]</scope>
    <source>
        <strain evidence="7 8">CLA-AA-H200</strain>
    </source>
</reference>
<comment type="subcellular location">
    <subcellularLocation>
        <location evidence="1">Cell membrane</location>
        <topology evidence="1">Multi-pass membrane protein</topology>
    </subcellularLocation>
</comment>
<evidence type="ECO:0000256" key="6">
    <source>
        <dbReference type="SAM" id="Phobius"/>
    </source>
</evidence>
<feature type="transmembrane region" description="Helical" evidence="6">
    <location>
        <begin position="378"/>
        <end position="399"/>
    </location>
</feature>
<dbReference type="CDD" id="cd13128">
    <property type="entry name" value="MATE_Wzx_like"/>
    <property type="match status" value="1"/>
</dbReference>
<keyword evidence="3 6" id="KW-0812">Transmembrane</keyword>
<feature type="transmembrane region" description="Helical" evidence="6">
    <location>
        <begin position="40"/>
        <end position="58"/>
    </location>
</feature>
<keyword evidence="8" id="KW-1185">Reference proteome</keyword>
<feature type="transmembrane region" description="Helical" evidence="6">
    <location>
        <begin position="310"/>
        <end position="332"/>
    </location>
</feature>
<evidence type="ECO:0000313" key="8">
    <source>
        <dbReference type="Proteomes" id="UP001198151"/>
    </source>
</evidence>
<evidence type="ECO:0000256" key="5">
    <source>
        <dbReference type="ARBA" id="ARBA00023136"/>
    </source>
</evidence>
<comment type="caution">
    <text evidence="7">The sequence shown here is derived from an EMBL/GenBank/DDBJ whole genome shotgun (WGS) entry which is preliminary data.</text>
</comment>
<accession>A0ABS8FZ29</accession>
<proteinExistence type="predicted"/>